<dbReference type="CDD" id="cd00761">
    <property type="entry name" value="Glyco_tranf_GTA_type"/>
    <property type="match status" value="1"/>
</dbReference>
<evidence type="ECO:0000259" key="2">
    <source>
        <dbReference type="Pfam" id="PF00535"/>
    </source>
</evidence>
<dbReference type="InterPro" id="IPR029044">
    <property type="entry name" value="Nucleotide-diphossugar_trans"/>
</dbReference>
<feature type="domain" description="Glycosyltransferase 2-like" evidence="2">
    <location>
        <begin position="40"/>
        <end position="161"/>
    </location>
</feature>
<proteinExistence type="inferred from homology"/>
<keyword evidence="3" id="KW-0808">Transferase</keyword>
<name>A0A396SD50_9BACL</name>
<dbReference type="Proteomes" id="UP000265692">
    <property type="component" value="Unassembled WGS sequence"/>
</dbReference>
<evidence type="ECO:0000256" key="1">
    <source>
        <dbReference type="ARBA" id="ARBA00006739"/>
    </source>
</evidence>
<dbReference type="Gene3D" id="3.90.550.10">
    <property type="entry name" value="Spore Coat Polysaccharide Biosynthesis Protein SpsA, Chain A"/>
    <property type="match status" value="1"/>
</dbReference>
<comment type="caution">
    <text evidence="3">The sequence shown here is derived from an EMBL/GenBank/DDBJ whole genome shotgun (WGS) entry which is preliminary data.</text>
</comment>
<protein>
    <submittedName>
        <fullName evidence="3">Glycosyltransferase</fullName>
    </submittedName>
</protein>
<dbReference type="InterPro" id="IPR001173">
    <property type="entry name" value="Glyco_trans_2-like"/>
</dbReference>
<gene>
    <name evidence="3" type="ORF">D1B33_01385</name>
</gene>
<organism evidence="3 4">
    <name type="scientific">Ureibacillus yapensis</name>
    <dbReference type="NCBI Taxonomy" id="2304605"/>
    <lineage>
        <taxon>Bacteria</taxon>
        <taxon>Bacillati</taxon>
        <taxon>Bacillota</taxon>
        <taxon>Bacilli</taxon>
        <taxon>Bacillales</taxon>
        <taxon>Caryophanaceae</taxon>
        <taxon>Ureibacillus</taxon>
    </lineage>
</organism>
<dbReference type="SUPFAM" id="SSF53448">
    <property type="entry name" value="Nucleotide-diphospho-sugar transferases"/>
    <property type="match status" value="1"/>
</dbReference>
<dbReference type="PANTHER" id="PTHR43685">
    <property type="entry name" value="GLYCOSYLTRANSFERASE"/>
    <property type="match status" value="1"/>
</dbReference>
<evidence type="ECO:0000313" key="4">
    <source>
        <dbReference type="Proteomes" id="UP000265692"/>
    </source>
</evidence>
<keyword evidence="4" id="KW-1185">Reference proteome</keyword>
<dbReference type="EMBL" id="QWEI01000001">
    <property type="protein sequence ID" value="RHW39526.1"/>
    <property type="molecule type" value="Genomic_DNA"/>
</dbReference>
<sequence>MCNSPICLRIERVDGAFPFTIKNFFKKEGNKLTVKKPLISVIIPTFNRGNIILDTIQSVLNQTYTNFELLIVDDASTDHTSEMVNSISDQRIKYIKLNQNTKGKEARNKGITESTGEFIAFLDSDDLWAREKLEKQLKFMIKNANNINHAFCFTNLYMQKDTKLVNCTNKLFSPSKNVMDYILSEKNIVQTSTYMVSSNLAKRTLFNNTLTKHQDWDFCLRLLKNQAEFLFYPESLTIWKVDDRKDRISAGYKNIDVSLKWLEENRPFLSKKAICGFEMTILYGYYLRQKEFKKALKILKTAKNNQALNLYDLIKSILLFILFKLKIKNS</sequence>
<dbReference type="PANTHER" id="PTHR43685:SF11">
    <property type="entry name" value="GLYCOSYLTRANSFERASE TAGX-RELATED"/>
    <property type="match status" value="1"/>
</dbReference>
<dbReference type="InterPro" id="IPR050834">
    <property type="entry name" value="Glycosyltransf_2"/>
</dbReference>
<comment type="similarity">
    <text evidence="1">Belongs to the glycosyltransferase 2 family.</text>
</comment>
<evidence type="ECO:0000313" key="3">
    <source>
        <dbReference type="EMBL" id="RHW39526.1"/>
    </source>
</evidence>
<reference evidence="3 4" key="1">
    <citation type="submission" date="2018-08" db="EMBL/GenBank/DDBJ databases">
        <title>Lysinibacillus sp. YLB-03 draft genome sequence.</title>
        <authorList>
            <person name="Yu L."/>
        </authorList>
    </citation>
    <scope>NUCLEOTIDE SEQUENCE [LARGE SCALE GENOMIC DNA]</scope>
    <source>
        <strain evidence="3 4">YLB-03</strain>
    </source>
</reference>
<dbReference type="GO" id="GO:0016740">
    <property type="term" value="F:transferase activity"/>
    <property type="evidence" value="ECO:0007669"/>
    <property type="project" value="UniProtKB-KW"/>
</dbReference>
<dbReference type="Pfam" id="PF00535">
    <property type="entry name" value="Glycos_transf_2"/>
    <property type="match status" value="1"/>
</dbReference>
<dbReference type="AlphaFoldDB" id="A0A396SD50"/>
<accession>A0A396SD50</accession>